<evidence type="ECO:0000313" key="2">
    <source>
        <dbReference type="Proteomes" id="UP001147653"/>
    </source>
</evidence>
<organism evidence="1 2">
    <name type="scientific">Solirubrobacter phytolaccae</name>
    <dbReference type="NCBI Taxonomy" id="1404360"/>
    <lineage>
        <taxon>Bacteria</taxon>
        <taxon>Bacillati</taxon>
        <taxon>Actinomycetota</taxon>
        <taxon>Thermoleophilia</taxon>
        <taxon>Solirubrobacterales</taxon>
        <taxon>Solirubrobacteraceae</taxon>
        <taxon>Solirubrobacter</taxon>
    </lineage>
</organism>
<dbReference type="Gene3D" id="3.40.50.300">
    <property type="entry name" value="P-loop containing nucleotide triphosphate hydrolases"/>
    <property type="match status" value="1"/>
</dbReference>
<proteinExistence type="predicted"/>
<dbReference type="EMBL" id="JAPDDP010000139">
    <property type="protein sequence ID" value="MDA0185743.1"/>
    <property type="molecule type" value="Genomic_DNA"/>
</dbReference>
<evidence type="ECO:0000313" key="1">
    <source>
        <dbReference type="EMBL" id="MDA0185743.1"/>
    </source>
</evidence>
<comment type="caution">
    <text evidence="1">The sequence shown here is derived from an EMBL/GenBank/DDBJ whole genome shotgun (WGS) entry which is preliminary data.</text>
</comment>
<dbReference type="InterPro" id="IPR027417">
    <property type="entry name" value="P-loop_NTPase"/>
</dbReference>
<protein>
    <submittedName>
        <fullName evidence="1">AAA-like domain-containing protein</fullName>
    </submittedName>
</protein>
<dbReference type="RefSeq" id="WP_270030263.1">
    <property type="nucleotide sequence ID" value="NZ_JAPDDP010000139.1"/>
</dbReference>
<dbReference type="PANTHER" id="PTHR34301:SF8">
    <property type="entry name" value="ATPASE DOMAIN-CONTAINING PROTEIN"/>
    <property type="match status" value="1"/>
</dbReference>
<dbReference type="SUPFAM" id="SSF52540">
    <property type="entry name" value="P-loop containing nucleoside triphosphate hydrolases"/>
    <property type="match status" value="1"/>
</dbReference>
<dbReference type="Proteomes" id="UP001147653">
    <property type="component" value="Unassembled WGS sequence"/>
</dbReference>
<gene>
    <name evidence="1" type="ORF">OJ997_35895</name>
</gene>
<name>A0A9X3NFN6_9ACTN</name>
<reference evidence="1" key="1">
    <citation type="submission" date="2022-10" db="EMBL/GenBank/DDBJ databases">
        <title>The WGS of Solirubrobacter phytolaccae KCTC 29190.</title>
        <authorList>
            <person name="Jiang Z."/>
        </authorList>
    </citation>
    <scope>NUCLEOTIDE SEQUENCE</scope>
    <source>
        <strain evidence="1">KCTC 29190</strain>
    </source>
</reference>
<accession>A0A9X3NFN6</accession>
<dbReference type="PANTHER" id="PTHR34301">
    <property type="entry name" value="DNA-BINDING PROTEIN-RELATED"/>
    <property type="match status" value="1"/>
</dbReference>
<dbReference type="AlphaFoldDB" id="A0A9X3NFN6"/>
<sequence length="372" mass="40554">MTERQGTPFPFQGPVPPALLIDREIELTELMRRAADRVHVRMVAPRRFGKTSVLHALAAQLRQTGWRAVYVDLSRVTDITDVARRFAQAYAELDQSWVRAHLSGVLSRVGVSMTAAGPGVTVGPRPSKPDGVAAESVLLPLLDLPMALWETDQLPTLVVFDEFQDLLVAHKDLDGVLRSRIQHHADAAAYVFAGSEPSMMRELFDTKERPLFGQAIPLTLTPLPLDVVIAELTRRFVSEDLDPGTALGPLVVFAAGHPQRTMLLAYLLADRVSSGDEPTAAVADEIIDEAIQITDPAHQAVWQTFSAIERVAFAAVADGVAVSSQQLADQHSVARSSLNDAADRLAAQGHLSRAARTTTPVDPLLAEWVRRR</sequence>
<keyword evidence="2" id="KW-1185">Reference proteome</keyword>